<feature type="compositionally biased region" description="Basic and acidic residues" evidence="1">
    <location>
        <begin position="479"/>
        <end position="495"/>
    </location>
</feature>
<feature type="signal peptide" evidence="3">
    <location>
        <begin position="1"/>
        <end position="23"/>
    </location>
</feature>
<evidence type="ECO:0000256" key="3">
    <source>
        <dbReference type="SAM" id="SignalP"/>
    </source>
</evidence>
<feature type="compositionally biased region" description="Low complexity" evidence="1">
    <location>
        <begin position="391"/>
        <end position="401"/>
    </location>
</feature>
<reference evidence="4" key="1">
    <citation type="journal article" date="2020" name="New Phytol.">
        <title>Comparative genomics reveals dynamic genome evolution in host specialist ectomycorrhizal fungi.</title>
        <authorList>
            <person name="Lofgren L.A."/>
            <person name="Nguyen N.H."/>
            <person name="Vilgalys R."/>
            <person name="Ruytinx J."/>
            <person name="Liao H.L."/>
            <person name="Branco S."/>
            <person name="Kuo A."/>
            <person name="LaButti K."/>
            <person name="Lipzen A."/>
            <person name="Andreopoulos W."/>
            <person name="Pangilinan J."/>
            <person name="Riley R."/>
            <person name="Hundley H."/>
            <person name="Na H."/>
            <person name="Barry K."/>
            <person name="Grigoriev I.V."/>
            <person name="Stajich J.E."/>
            <person name="Kennedy P.G."/>
        </authorList>
    </citation>
    <scope>NUCLEOTIDE SEQUENCE</scope>
    <source>
        <strain evidence="4">DOB743</strain>
    </source>
</reference>
<feature type="compositionally biased region" description="Polar residues" evidence="1">
    <location>
        <begin position="458"/>
        <end position="475"/>
    </location>
</feature>
<evidence type="ECO:0000256" key="1">
    <source>
        <dbReference type="SAM" id="MobiDB-lite"/>
    </source>
</evidence>
<protein>
    <submittedName>
        <fullName evidence="4">Uncharacterized protein</fullName>
    </submittedName>
</protein>
<accession>A0A9P7A510</accession>
<keyword evidence="3" id="KW-0732">Signal</keyword>
<dbReference type="EMBL" id="JABBWD010000004">
    <property type="protein sequence ID" value="KAG1781850.1"/>
    <property type="molecule type" value="Genomic_DNA"/>
</dbReference>
<gene>
    <name evidence="4" type="ORF">EV702DRAFT_489566</name>
</gene>
<evidence type="ECO:0000313" key="4">
    <source>
        <dbReference type="EMBL" id="KAG1781850.1"/>
    </source>
</evidence>
<feature type="region of interest" description="Disordered" evidence="1">
    <location>
        <begin position="315"/>
        <end position="355"/>
    </location>
</feature>
<feature type="chain" id="PRO_5040507203" evidence="3">
    <location>
        <begin position="24"/>
        <end position="615"/>
    </location>
</feature>
<organism evidence="4 5">
    <name type="scientific">Suillus placidus</name>
    <dbReference type="NCBI Taxonomy" id="48579"/>
    <lineage>
        <taxon>Eukaryota</taxon>
        <taxon>Fungi</taxon>
        <taxon>Dikarya</taxon>
        <taxon>Basidiomycota</taxon>
        <taxon>Agaricomycotina</taxon>
        <taxon>Agaricomycetes</taxon>
        <taxon>Agaricomycetidae</taxon>
        <taxon>Boletales</taxon>
        <taxon>Suillineae</taxon>
        <taxon>Suillaceae</taxon>
        <taxon>Suillus</taxon>
    </lineage>
</organism>
<name>A0A9P7A510_9AGAM</name>
<keyword evidence="2" id="KW-0812">Transmembrane</keyword>
<dbReference type="Proteomes" id="UP000714275">
    <property type="component" value="Unassembled WGS sequence"/>
</dbReference>
<evidence type="ECO:0000313" key="5">
    <source>
        <dbReference type="Proteomes" id="UP000714275"/>
    </source>
</evidence>
<proteinExistence type="predicted"/>
<feature type="region of interest" description="Disordered" evidence="1">
    <location>
        <begin position="383"/>
        <end position="402"/>
    </location>
</feature>
<dbReference type="OrthoDB" id="2646689at2759"/>
<feature type="compositionally biased region" description="Polar residues" evidence="1">
    <location>
        <begin position="571"/>
        <end position="587"/>
    </location>
</feature>
<sequence length="615" mass="67375">MAFFLRYSLLVLLKLFQWVPLLATLDPFISVRSIDGDSTVRERHNFLWPNPPVNYLPARFASSNRSSRVSAHDYHSPPSSSTITYTLLISQHKHYLSNFVDSLVLLYSDQLIYFNSGFCTILVLVALNLGFICLYSVTRLRPRRDFCLLVPSRGSLKTIFPSDSESLSAATSRELSGTGEFTDRTESVCVTPDQEAYNSDSGLLPTEQNILRAPNKHALHEDLDSPEIIGAASHLYNSRCVLPRETTDDHSSIGCTLSQESWSCHDLASLDVSPSLKSSSSAGFKLVIRNAKPEDPRQSLRPMHLIRNSPPLAEAVSARTHDAHRPARKRDGEPRDGNLQMIVPTRSHHDGHLSVSSSLASFSSMVPQRRSSSHTAAIGANLEEDSDSSFEEGSFSSESLGDQLALGLSLPQPTNKNENRVTSCLSPSTSRRDDTLECDSRCHSEHTATLFDMHRRSASTPVPSSRGTQHSSNGLVVTEVERNDSPSSGSERKFDGPSSFWEAAVQERLRATAIFTTLEPLKPKGAGTTLVDLSQTTATDSDGDQPDRSISSGPTAHPPPWSIVTRKTPCAHSTPQQPNSSETQDQPPDNDLVPKPGTPGLASNQADRYVNLNGY</sequence>
<dbReference type="AlphaFoldDB" id="A0A9P7A510"/>
<feature type="region of interest" description="Disordered" evidence="1">
    <location>
        <begin position="453"/>
        <end position="498"/>
    </location>
</feature>
<keyword evidence="2" id="KW-0472">Membrane</keyword>
<feature type="compositionally biased region" description="Polar residues" evidence="1">
    <location>
        <begin position="411"/>
        <end position="429"/>
    </location>
</feature>
<feature type="compositionally biased region" description="Basic and acidic residues" evidence="1">
    <location>
        <begin position="319"/>
        <end position="336"/>
    </location>
</feature>
<feature type="transmembrane region" description="Helical" evidence="2">
    <location>
        <begin position="112"/>
        <end position="135"/>
    </location>
</feature>
<feature type="region of interest" description="Disordered" evidence="1">
    <location>
        <begin position="407"/>
        <end position="436"/>
    </location>
</feature>
<keyword evidence="2" id="KW-1133">Transmembrane helix</keyword>
<comment type="caution">
    <text evidence="4">The sequence shown here is derived from an EMBL/GenBank/DDBJ whole genome shotgun (WGS) entry which is preliminary data.</text>
</comment>
<feature type="region of interest" description="Disordered" evidence="1">
    <location>
        <begin position="536"/>
        <end position="615"/>
    </location>
</feature>
<keyword evidence="5" id="KW-1185">Reference proteome</keyword>
<evidence type="ECO:0000256" key="2">
    <source>
        <dbReference type="SAM" id="Phobius"/>
    </source>
</evidence>